<accession>A0A0E3M715</accession>
<dbReference type="EMBL" id="CP009933">
    <property type="protein sequence ID" value="AKA70238.1"/>
    <property type="molecule type" value="Genomic_DNA"/>
</dbReference>
<dbReference type="HOGENOM" id="CLU_040273_4_1_9"/>
<feature type="coiled-coil region" evidence="2">
    <location>
        <begin position="49"/>
        <end position="83"/>
    </location>
</feature>
<dbReference type="InterPro" id="IPR010273">
    <property type="entry name" value="DUF881"/>
</dbReference>
<proteinExistence type="inferred from homology"/>
<evidence type="ECO:0000313" key="4">
    <source>
        <dbReference type="EMBL" id="AKA70238.1"/>
    </source>
</evidence>
<name>A0A0E3M715_CLOSL</name>
<feature type="transmembrane region" description="Helical" evidence="3">
    <location>
        <begin position="6"/>
        <end position="25"/>
    </location>
</feature>
<dbReference type="Proteomes" id="UP000033115">
    <property type="component" value="Chromosome"/>
</dbReference>
<evidence type="ECO:0000313" key="5">
    <source>
        <dbReference type="Proteomes" id="UP000033115"/>
    </source>
</evidence>
<keyword evidence="5" id="KW-1185">Reference proteome</keyword>
<keyword evidence="3" id="KW-1133">Transmembrane helix</keyword>
<keyword evidence="2" id="KW-0175">Coiled coil</keyword>
<organism evidence="4 5">
    <name type="scientific">Clostridium scatologenes</name>
    <dbReference type="NCBI Taxonomy" id="1548"/>
    <lineage>
        <taxon>Bacteria</taxon>
        <taxon>Bacillati</taxon>
        <taxon>Bacillota</taxon>
        <taxon>Clostridia</taxon>
        <taxon>Eubacteriales</taxon>
        <taxon>Clostridiaceae</taxon>
        <taxon>Clostridium</taxon>
    </lineage>
</organism>
<dbReference type="STRING" id="1548.CSCA_3113"/>
<gene>
    <name evidence="4" type="ORF">CSCA_3113</name>
</gene>
<sequence>MRKVNAQISVAVVLGILGFMLAYQFKTIVRQDKTLNLTNKNGTDVTVEIEQYKKQKQELEGKVNDLQNQIKNYENAAAGKSDSTKTLLKELEDTRVLTGSIDVHGPGITVYLTPDAKFLGNNMGDHITDKHLVYLVNELKFAGAEAISINDIRILSRTGIRTAGSYILINDEKISPSSRIVIQAIGDKNLLYGDMSFPEVFTDFKGLCDVKFEKSDDITIKKNNKTYKFEYAKPVQ</sequence>
<keyword evidence="3" id="KW-0472">Membrane</keyword>
<keyword evidence="3" id="KW-0812">Transmembrane</keyword>
<dbReference type="KEGG" id="csq:CSCA_3113"/>
<evidence type="ECO:0000256" key="1">
    <source>
        <dbReference type="ARBA" id="ARBA00009108"/>
    </source>
</evidence>
<evidence type="ECO:0000256" key="3">
    <source>
        <dbReference type="SAM" id="Phobius"/>
    </source>
</evidence>
<dbReference type="RefSeq" id="WP_029161025.1">
    <property type="nucleotide sequence ID" value="NZ_CP009933.1"/>
</dbReference>
<dbReference type="AlphaFoldDB" id="A0A0E3M715"/>
<comment type="similarity">
    <text evidence="1">Belongs to the UPF0749 family.</text>
</comment>
<dbReference type="Pfam" id="PF05949">
    <property type="entry name" value="DUF881"/>
    <property type="match status" value="1"/>
</dbReference>
<reference evidence="4 5" key="1">
    <citation type="journal article" date="2015" name="J. Biotechnol.">
        <title>Complete genome sequence of a malodorant-producing acetogen, Clostridium scatologenes ATCC 25775(T).</title>
        <authorList>
            <person name="Zhu Z."/>
            <person name="Guo T."/>
            <person name="Zheng H."/>
            <person name="Song T."/>
            <person name="Ouyang P."/>
            <person name="Xie J."/>
        </authorList>
    </citation>
    <scope>NUCLEOTIDE SEQUENCE [LARGE SCALE GENOMIC DNA]</scope>
    <source>
        <strain evidence="4 5">ATCC 25775</strain>
    </source>
</reference>
<protein>
    <recommendedName>
        <fullName evidence="6">Division initiation protein</fullName>
    </recommendedName>
</protein>
<evidence type="ECO:0000256" key="2">
    <source>
        <dbReference type="SAM" id="Coils"/>
    </source>
</evidence>
<evidence type="ECO:0008006" key="6">
    <source>
        <dbReference type="Google" id="ProtNLM"/>
    </source>
</evidence>
<dbReference type="PANTHER" id="PTHR37313:SF2">
    <property type="entry name" value="UPF0749 PROTEIN YLXX"/>
    <property type="match status" value="1"/>
</dbReference>
<dbReference type="Gene3D" id="3.30.70.1880">
    <property type="entry name" value="Protein of unknown function DUF881"/>
    <property type="match status" value="1"/>
</dbReference>
<dbReference type="PANTHER" id="PTHR37313">
    <property type="entry name" value="UPF0749 PROTEIN RV1825"/>
    <property type="match status" value="1"/>
</dbReference>